<protein>
    <recommendedName>
        <fullName evidence="4">Protein CMS1</fullName>
    </recommendedName>
</protein>
<dbReference type="InterPro" id="IPR027417">
    <property type="entry name" value="P-loop_NTPase"/>
</dbReference>
<comment type="caution">
    <text evidence="2">The sequence shown here is derived from an EMBL/GenBank/DDBJ whole genome shotgun (WGS) entry which is preliminary data.</text>
</comment>
<evidence type="ECO:0000256" key="1">
    <source>
        <dbReference type="SAM" id="MobiDB-lite"/>
    </source>
</evidence>
<dbReference type="InterPro" id="IPR032704">
    <property type="entry name" value="Cms1"/>
</dbReference>
<accession>A0A261Y2Q0</accession>
<gene>
    <name evidence="2" type="ORF">BZG36_02607</name>
</gene>
<dbReference type="PANTHER" id="PTHR24030">
    <property type="entry name" value="PROTEIN CMSS1"/>
    <property type="match status" value="1"/>
</dbReference>
<dbReference type="PANTHER" id="PTHR24030:SF0">
    <property type="entry name" value="PROTEIN CMSS1"/>
    <property type="match status" value="1"/>
</dbReference>
<evidence type="ECO:0008006" key="4">
    <source>
        <dbReference type="Google" id="ProtNLM"/>
    </source>
</evidence>
<dbReference type="Pfam" id="PF14617">
    <property type="entry name" value="CMS1"/>
    <property type="match status" value="1"/>
</dbReference>
<evidence type="ECO:0000313" key="3">
    <source>
        <dbReference type="Proteomes" id="UP000242875"/>
    </source>
</evidence>
<name>A0A261Y2Q0_9FUNG</name>
<dbReference type="EMBL" id="MVBO01000028">
    <property type="protein sequence ID" value="OZJ04871.1"/>
    <property type="molecule type" value="Genomic_DNA"/>
</dbReference>
<dbReference type="OrthoDB" id="1929311at2759"/>
<reference evidence="2 3" key="1">
    <citation type="journal article" date="2017" name="Mycologia">
        <title>Bifiguratus adelaidae, gen. et sp. nov., a new member of Mucoromycotina in endophytic and soil-dwelling habitats.</title>
        <authorList>
            <person name="Torres-Cruz T.J."/>
            <person name="Billingsley Tobias T.L."/>
            <person name="Almatruk M."/>
            <person name="Hesse C."/>
            <person name="Kuske C.R."/>
            <person name="Desiro A."/>
            <person name="Benucci G.M."/>
            <person name="Bonito G."/>
            <person name="Stajich J.E."/>
            <person name="Dunlap C."/>
            <person name="Arnold A.E."/>
            <person name="Porras-Alfaro A."/>
        </authorList>
    </citation>
    <scope>NUCLEOTIDE SEQUENCE [LARGE SCALE GENOMIC DNA]</scope>
    <source>
        <strain evidence="2 3">AZ0501</strain>
    </source>
</reference>
<dbReference type="GO" id="GO:0030686">
    <property type="term" value="C:90S preribosome"/>
    <property type="evidence" value="ECO:0007669"/>
    <property type="project" value="TreeGrafter"/>
</dbReference>
<feature type="region of interest" description="Disordered" evidence="1">
    <location>
        <begin position="1"/>
        <end position="56"/>
    </location>
</feature>
<proteinExistence type="predicted"/>
<dbReference type="Gene3D" id="3.40.50.300">
    <property type="entry name" value="P-loop containing nucleotide triphosphate hydrolases"/>
    <property type="match status" value="1"/>
</dbReference>
<sequence>MVDASGDALDDQLDYTVDLSDEKVEESEIPSRKRKAESGPASRKKAKKTESKVPVGQRAIREQLEEIERCHKKSKPHLSGFELEELSLHSDDMVDAQLFKNERTLDHLASFVKFATKNYKAKLLKAPNEETPKGSPLVLIMTGSAIRATDIIRALEELKRSGKIAKLFAKHLKVAQQIGYLKSNVVNIGVGTASRLSKLIAEDALKLDRLETLILDCVPDKKNLHLFQLENGTDIFELLDTHIVPAARARKEDQEAERLRVALF</sequence>
<dbReference type="GO" id="GO:0005634">
    <property type="term" value="C:nucleus"/>
    <property type="evidence" value="ECO:0007669"/>
    <property type="project" value="TreeGrafter"/>
</dbReference>
<dbReference type="Proteomes" id="UP000242875">
    <property type="component" value="Unassembled WGS sequence"/>
</dbReference>
<dbReference type="AlphaFoldDB" id="A0A261Y2Q0"/>
<organism evidence="2 3">
    <name type="scientific">Bifiguratus adelaidae</name>
    <dbReference type="NCBI Taxonomy" id="1938954"/>
    <lineage>
        <taxon>Eukaryota</taxon>
        <taxon>Fungi</taxon>
        <taxon>Fungi incertae sedis</taxon>
        <taxon>Mucoromycota</taxon>
        <taxon>Mucoromycotina</taxon>
        <taxon>Endogonomycetes</taxon>
        <taxon>Endogonales</taxon>
        <taxon>Endogonales incertae sedis</taxon>
        <taxon>Bifiguratus</taxon>
    </lineage>
</organism>
<keyword evidence="3" id="KW-1185">Reference proteome</keyword>
<evidence type="ECO:0000313" key="2">
    <source>
        <dbReference type="EMBL" id="OZJ04871.1"/>
    </source>
</evidence>